<name>A0AAV6XVC5_9LAMI</name>
<dbReference type="AlphaFoldDB" id="A0AAV6XVC5"/>
<keyword evidence="3" id="KW-1185">Reference proteome</keyword>
<reference evidence="2" key="1">
    <citation type="submission" date="2019-10" db="EMBL/GenBank/DDBJ databases">
        <authorList>
            <person name="Zhang R."/>
            <person name="Pan Y."/>
            <person name="Wang J."/>
            <person name="Ma R."/>
            <person name="Yu S."/>
        </authorList>
    </citation>
    <scope>NUCLEOTIDE SEQUENCE</scope>
    <source>
        <strain evidence="2">LA-IB0</strain>
        <tissue evidence="2">Leaf</tissue>
    </source>
</reference>
<feature type="region of interest" description="Disordered" evidence="1">
    <location>
        <begin position="52"/>
        <end position="87"/>
    </location>
</feature>
<organism evidence="2 3">
    <name type="scientific">Buddleja alternifolia</name>
    <dbReference type="NCBI Taxonomy" id="168488"/>
    <lineage>
        <taxon>Eukaryota</taxon>
        <taxon>Viridiplantae</taxon>
        <taxon>Streptophyta</taxon>
        <taxon>Embryophyta</taxon>
        <taxon>Tracheophyta</taxon>
        <taxon>Spermatophyta</taxon>
        <taxon>Magnoliopsida</taxon>
        <taxon>eudicotyledons</taxon>
        <taxon>Gunneridae</taxon>
        <taxon>Pentapetalae</taxon>
        <taxon>asterids</taxon>
        <taxon>lamiids</taxon>
        <taxon>Lamiales</taxon>
        <taxon>Scrophulariaceae</taxon>
        <taxon>Buddlejeae</taxon>
        <taxon>Buddleja</taxon>
    </lineage>
</organism>
<dbReference type="InterPro" id="IPR037690">
    <property type="entry name" value="FAM204A"/>
</dbReference>
<comment type="caution">
    <text evidence="2">The sequence shown here is derived from an EMBL/GenBank/DDBJ whole genome shotgun (WGS) entry which is preliminary data.</text>
</comment>
<evidence type="ECO:0000313" key="2">
    <source>
        <dbReference type="EMBL" id="KAG8384097.1"/>
    </source>
</evidence>
<gene>
    <name evidence="2" type="ORF">BUALT_Bualt04G0082600</name>
</gene>
<proteinExistence type="predicted"/>
<feature type="compositionally biased region" description="Basic and acidic residues" evidence="1">
    <location>
        <begin position="60"/>
        <end position="81"/>
    </location>
</feature>
<dbReference type="PANTHER" id="PTHR14386">
    <property type="entry name" value="PROTEIN FAM204A"/>
    <property type="match status" value="1"/>
</dbReference>
<dbReference type="Proteomes" id="UP000826271">
    <property type="component" value="Unassembled WGS sequence"/>
</dbReference>
<protein>
    <submittedName>
        <fullName evidence="2">Uncharacterized protein</fullName>
    </submittedName>
</protein>
<dbReference type="PANTHER" id="PTHR14386:SF2">
    <property type="entry name" value="PROTEIN FAM204A"/>
    <property type="match status" value="1"/>
</dbReference>
<accession>A0AAV6XVC5</accession>
<dbReference type="EMBL" id="WHWC01000004">
    <property type="protein sequence ID" value="KAG8384097.1"/>
    <property type="molecule type" value="Genomic_DNA"/>
</dbReference>
<evidence type="ECO:0000313" key="3">
    <source>
        <dbReference type="Proteomes" id="UP000826271"/>
    </source>
</evidence>
<evidence type="ECO:0000256" key="1">
    <source>
        <dbReference type="SAM" id="MobiDB-lite"/>
    </source>
</evidence>
<sequence>MGMDEEADRRREAAIASAVASLSPNFNPKSAVTQARLSKFQELHKRRLQIKAKSNVYKRAKGDSKGKSKKKAVEAHDKEPSKSVVDSTAVITENRVGEISSTDEDNVARNLAVKKRQKLHWGYSWTDFIYFCSSVFYLDNIRTSLTQSNGGNGSPICKDITRPYAVS</sequence>